<reference evidence="1" key="1">
    <citation type="submission" date="2018-05" db="EMBL/GenBank/DDBJ databases">
        <authorList>
            <person name="Lanie J.A."/>
            <person name="Ng W.-L."/>
            <person name="Kazmierczak K.M."/>
            <person name="Andrzejewski T.M."/>
            <person name="Davidsen T.M."/>
            <person name="Wayne K.J."/>
            <person name="Tettelin H."/>
            <person name="Glass J.I."/>
            <person name="Rusch D."/>
            <person name="Podicherti R."/>
            <person name="Tsui H.-C.T."/>
            <person name="Winkler M.E."/>
        </authorList>
    </citation>
    <scope>NUCLEOTIDE SEQUENCE</scope>
</reference>
<dbReference type="EMBL" id="UINC01001147">
    <property type="protein sequence ID" value="SUZ72217.1"/>
    <property type="molecule type" value="Genomic_DNA"/>
</dbReference>
<dbReference type="AlphaFoldDB" id="A0A381Q241"/>
<accession>A0A381Q241</accession>
<name>A0A381Q241_9ZZZZ</name>
<evidence type="ECO:0000313" key="1">
    <source>
        <dbReference type="EMBL" id="SUZ72217.1"/>
    </source>
</evidence>
<sequence length="22" mass="2409">VNLSRPVFIMVSAGFESAENQL</sequence>
<protein>
    <submittedName>
        <fullName evidence="1">Uncharacterized protein</fullName>
    </submittedName>
</protein>
<gene>
    <name evidence="1" type="ORF">METZ01_LOCUS25071</name>
</gene>
<feature type="non-terminal residue" evidence="1">
    <location>
        <position position="1"/>
    </location>
</feature>
<organism evidence="1">
    <name type="scientific">marine metagenome</name>
    <dbReference type="NCBI Taxonomy" id="408172"/>
    <lineage>
        <taxon>unclassified sequences</taxon>
        <taxon>metagenomes</taxon>
        <taxon>ecological metagenomes</taxon>
    </lineage>
</organism>
<proteinExistence type="predicted"/>